<reference evidence="2" key="1">
    <citation type="submission" date="2021-07" db="EMBL/GenBank/DDBJ databases">
        <title>Draft genome of Mortierella alpina, strain LL118, isolated from an aspen leaf litter sample.</title>
        <authorList>
            <person name="Yang S."/>
            <person name="Vinatzer B.A."/>
        </authorList>
    </citation>
    <scope>NUCLEOTIDE SEQUENCE</scope>
    <source>
        <strain evidence="2">LL118</strain>
    </source>
</reference>
<sequence>MKLSSVASFLGAVSLALTFAPSFARACEHECQVNVSHAFADKYQQLSSNYFTLLSQRVQDQIFHGIPVNTMGELDKNNAIKLINHAITQAQNSWDVTIYPTVFHAIFKDKPPFKGDCNDPHRVQQPPPGVNWTMSDCHKMDYICGNPPSICHFMPMIKERIAKQLVAQLQARVGGVDSDMYINFLRPAVDRLLMQQDKFSTFQVALRGNVNQVLESFQDVTDNFANEDQWSHDWDMEIKTLLLTFP</sequence>
<gene>
    <name evidence="2" type="ORF">KVV02_004881</name>
</gene>
<dbReference type="Proteomes" id="UP000717515">
    <property type="component" value="Unassembled WGS sequence"/>
</dbReference>
<proteinExistence type="predicted"/>
<dbReference type="AlphaFoldDB" id="A0A9P8A7X5"/>
<evidence type="ECO:0000313" key="2">
    <source>
        <dbReference type="EMBL" id="KAG9325579.1"/>
    </source>
</evidence>
<feature type="signal peptide" evidence="1">
    <location>
        <begin position="1"/>
        <end position="26"/>
    </location>
</feature>
<dbReference type="EMBL" id="JAIFTL010000037">
    <property type="protein sequence ID" value="KAG9325579.1"/>
    <property type="molecule type" value="Genomic_DNA"/>
</dbReference>
<name>A0A9P8A7X5_MORAP</name>
<comment type="caution">
    <text evidence="2">The sequence shown here is derived from an EMBL/GenBank/DDBJ whole genome shotgun (WGS) entry which is preliminary data.</text>
</comment>
<evidence type="ECO:0000313" key="3">
    <source>
        <dbReference type="Proteomes" id="UP000717515"/>
    </source>
</evidence>
<evidence type="ECO:0000256" key="1">
    <source>
        <dbReference type="SAM" id="SignalP"/>
    </source>
</evidence>
<feature type="chain" id="PRO_5040315439" evidence="1">
    <location>
        <begin position="27"/>
        <end position="246"/>
    </location>
</feature>
<accession>A0A9P8A7X5</accession>
<protein>
    <submittedName>
        <fullName evidence="2">Uncharacterized protein</fullName>
    </submittedName>
</protein>
<keyword evidence="1" id="KW-0732">Signal</keyword>
<organism evidence="2 3">
    <name type="scientific">Mortierella alpina</name>
    <name type="common">Oleaginous fungus</name>
    <name type="synonym">Mortierella renispora</name>
    <dbReference type="NCBI Taxonomy" id="64518"/>
    <lineage>
        <taxon>Eukaryota</taxon>
        <taxon>Fungi</taxon>
        <taxon>Fungi incertae sedis</taxon>
        <taxon>Mucoromycota</taxon>
        <taxon>Mortierellomycotina</taxon>
        <taxon>Mortierellomycetes</taxon>
        <taxon>Mortierellales</taxon>
        <taxon>Mortierellaceae</taxon>
        <taxon>Mortierella</taxon>
    </lineage>
</organism>